<name>A0A438MIM2_9ACTN</name>
<dbReference type="AlphaFoldDB" id="A0A438MIM2"/>
<keyword evidence="3" id="KW-0233">DNA recombination</keyword>
<dbReference type="InterPro" id="IPR013762">
    <property type="entry name" value="Integrase-like_cat_sf"/>
</dbReference>
<evidence type="ECO:0000313" key="8">
    <source>
        <dbReference type="Proteomes" id="UP000284824"/>
    </source>
</evidence>
<dbReference type="CDD" id="cd01189">
    <property type="entry name" value="INT_ICEBs1_C_like"/>
    <property type="match status" value="1"/>
</dbReference>
<dbReference type="EMBL" id="SAUN01000001">
    <property type="protein sequence ID" value="RVX45759.1"/>
    <property type="molecule type" value="Genomic_DNA"/>
</dbReference>
<evidence type="ECO:0000259" key="5">
    <source>
        <dbReference type="PROSITE" id="PS51898"/>
    </source>
</evidence>
<dbReference type="InterPro" id="IPR002104">
    <property type="entry name" value="Integrase_catalytic"/>
</dbReference>
<dbReference type="GO" id="GO:0006310">
    <property type="term" value="P:DNA recombination"/>
    <property type="evidence" value="ECO:0007669"/>
    <property type="project" value="UniProtKB-KW"/>
</dbReference>
<sequence length="415" mass="46127">MSSSTKRRRSPGEGSVFSYKLSKGQVRYGIKFMATLPDGSAKQVLRRRDENNQPWLTQTDAQKALREALGKVDKGEFVQASKQTLGVYLDEWVAGLRLESSTLASYKKNIRLHLKPYDIGKATLAALTGPKLTAHYRYLEESGRKDHRVGEGLSARTVRYVHTILSAALSEAVDAGLLARNPADKAKPPTAKQAKAPEMHPWTAAQLKDFLAWSRDHSHLHVAWHLLAHTGMRRGELLALRWRHIDLEAGTVSVRRSVGVVRVKGEKAIVKEGDTKTAKPRVVDLDAATVALLKAYKRERGGMALQLARDDALVFGDQEGNHRHPERFSRGFQDQLGRCARAFEKAGREALPRIRVHDLRHTHATILIAGGKPLKMVTERLGHADPAITLRVYAHVMPGNQREAADWFAALVESA</sequence>
<comment type="caution">
    <text evidence="7">The sequence shown here is derived from an EMBL/GenBank/DDBJ whole genome shotgun (WGS) entry which is preliminary data.</text>
</comment>
<feature type="domain" description="Tyr recombinase" evidence="5">
    <location>
        <begin position="197"/>
        <end position="406"/>
    </location>
</feature>
<dbReference type="Proteomes" id="UP000284824">
    <property type="component" value="Unassembled WGS sequence"/>
</dbReference>
<proteinExistence type="inferred from homology"/>
<feature type="domain" description="Core-binding (CB)" evidence="6">
    <location>
        <begin position="83"/>
        <end position="173"/>
    </location>
</feature>
<evidence type="ECO:0000313" key="7">
    <source>
        <dbReference type="EMBL" id="RVX45759.1"/>
    </source>
</evidence>
<dbReference type="PROSITE" id="PS51900">
    <property type="entry name" value="CB"/>
    <property type="match status" value="1"/>
</dbReference>
<dbReference type="PANTHER" id="PTHR30349">
    <property type="entry name" value="PHAGE INTEGRASE-RELATED"/>
    <property type="match status" value="1"/>
</dbReference>
<keyword evidence="2 4" id="KW-0238">DNA-binding</keyword>
<protein>
    <submittedName>
        <fullName evidence="7">Site-specific recombinase XerD</fullName>
    </submittedName>
</protein>
<evidence type="ECO:0000256" key="1">
    <source>
        <dbReference type="ARBA" id="ARBA00008857"/>
    </source>
</evidence>
<dbReference type="InterPro" id="IPR010998">
    <property type="entry name" value="Integrase_recombinase_N"/>
</dbReference>
<dbReference type="Gene3D" id="1.10.150.130">
    <property type="match status" value="1"/>
</dbReference>
<dbReference type="Gene3D" id="1.10.443.10">
    <property type="entry name" value="Intergrase catalytic core"/>
    <property type="match status" value="1"/>
</dbReference>
<dbReference type="RefSeq" id="WP_127937428.1">
    <property type="nucleotide sequence ID" value="NZ_SAUN01000001.1"/>
</dbReference>
<keyword evidence="8" id="KW-1185">Reference proteome</keyword>
<dbReference type="OrthoDB" id="9805859at2"/>
<gene>
    <name evidence="7" type="ORF">EDD27_8576</name>
</gene>
<comment type="similarity">
    <text evidence="1">Belongs to the 'phage' integrase family.</text>
</comment>
<evidence type="ECO:0000259" key="6">
    <source>
        <dbReference type="PROSITE" id="PS51900"/>
    </source>
</evidence>
<organism evidence="7 8">
    <name type="scientific">Nonomuraea polychroma</name>
    <dbReference type="NCBI Taxonomy" id="46176"/>
    <lineage>
        <taxon>Bacteria</taxon>
        <taxon>Bacillati</taxon>
        <taxon>Actinomycetota</taxon>
        <taxon>Actinomycetes</taxon>
        <taxon>Streptosporangiales</taxon>
        <taxon>Streptosporangiaceae</taxon>
        <taxon>Nonomuraea</taxon>
    </lineage>
</organism>
<dbReference type="PROSITE" id="PS51898">
    <property type="entry name" value="TYR_RECOMBINASE"/>
    <property type="match status" value="1"/>
</dbReference>
<dbReference type="InterPro" id="IPR044068">
    <property type="entry name" value="CB"/>
</dbReference>
<accession>A0A438MIM2</accession>
<evidence type="ECO:0000256" key="3">
    <source>
        <dbReference type="ARBA" id="ARBA00023172"/>
    </source>
</evidence>
<reference evidence="7 8" key="1">
    <citation type="submission" date="2019-01" db="EMBL/GenBank/DDBJ databases">
        <title>Sequencing the genomes of 1000 actinobacteria strains.</title>
        <authorList>
            <person name="Klenk H.-P."/>
        </authorList>
    </citation>
    <scope>NUCLEOTIDE SEQUENCE [LARGE SCALE GENOMIC DNA]</scope>
    <source>
        <strain evidence="7 8">DSM 43925</strain>
    </source>
</reference>
<dbReference type="SUPFAM" id="SSF56349">
    <property type="entry name" value="DNA breaking-rejoining enzymes"/>
    <property type="match status" value="1"/>
</dbReference>
<evidence type="ECO:0000256" key="4">
    <source>
        <dbReference type="PROSITE-ProRule" id="PRU01248"/>
    </source>
</evidence>
<dbReference type="InterPro" id="IPR011010">
    <property type="entry name" value="DNA_brk_join_enz"/>
</dbReference>
<evidence type="ECO:0000256" key="2">
    <source>
        <dbReference type="ARBA" id="ARBA00023125"/>
    </source>
</evidence>
<dbReference type="Pfam" id="PF00589">
    <property type="entry name" value="Phage_integrase"/>
    <property type="match status" value="1"/>
</dbReference>
<dbReference type="GO" id="GO:0015074">
    <property type="term" value="P:DNA integration"/>
    <property type="evidence" value="ECO:0007669"/>
    <property type="project" value="InterPro"/>
</dbReference>
<dbReference type="PANTHER" id="PTHR30349:SF64">
    <property type="entry name" value="PROPHAGE INTEGRASE INTD-RELATED"/>
    <property type="match status" value="1"/>
</dbReference>
<dbReference type="InterPro" id="IPR050090">
    <property type="entry name" value="Tyrosine_recombinase_XerCD"/>
</dbReference>
<dbReference type="GO" id="GO:0003677">
    <property type="term" value="F:DNA binding"/>
    <property type="evidence" value="ECO:0007669"/>
    <property type="project" value="UniProtKB-UniRule"/>
</dbReference>